<dbReference type="NCBIfam" id="TIGR00710">
    <property type="entry name" value="efflux_Bcr_CflA"/>
    <property type="match status" value="1"/>
</dbReference>
<keyword evidence="6 8" id="KW-1133">Transmembrane helix</keyword>
<evidence type="ECO:0000256" key="2">
    <source>
        <dbReference type="ARBA" id="ARBA00006236"/>
    </source>
</evidence>
<evidence type="ECO:0000256" key="1">
    <source>
        <dbReference type="ARBA" id="ARBA00004651"/>
    </source>
</evidence>
<feature type="transmembrane region" description="Helical" evidence="8">
    <location>
        <begin position="93"/>
        <end position="114"/>
    </location>
</feature>
<evidence type="ECO:0000256" key="7">
    <source>
        <dbReference type="ARBA" id="ARBA00023136"/>
    </source>
</evidence>
<sequence length="396" mass="42115">MIFIILGLLAAIGPFSIDMYLPGFDAIAASLHTTVAHIQLSLTSFFIGIASGQIIYGPLLDRFGRKVPLIVGLGIYIAASVGCALTNTADNLILYRFIQALGSCGGMVASRAMVRDFFGPTESAKIFSLLMLIIGISPILAPTVGSFVMAHWDWHGIFIVLAVMATAILLTVIFILPESHGSDPRISLMPKPIVQSYWQVFRNRQFFSYAFAGGLASSGLYAYLAGSPYIMMNLYGLNEKQYGIVFALIASALITASQLNRYLLNTRSSGYVAKIALIVQSSIGVVLAVLSLSGIINLYVMVALIFLFLGSQGFVFPNTSALALAPFSRLAGSASALMGSIQMGCGALSSALVSYLHNQTAVPMTAVMAGCAVLSLFILLAGSPRPADSRPGQNRR</sequence>
<gene>
    <name evidence="10" type="ORF">SAMN05421747_11223</name>
</gene>
<comment type="subcellular location">
    <subcellularLocation>
        <location evidence="1">Cell membrane</location>
        <topology evidence="1">Multi-pass membrane protein</topology>
    </subcellularLocation>
</comment>
<accession>A0A1I1JM75</accession>
<proteinExistence type="inferred from homology"/>
<comment type="similarity">
    <text evidence="2">Belongs to the major facilitator superfamily. Bcr/CmlA family.</text>
</comment>
<feature type="transmembrane region" description="Helical" evidence="8">
    <location>
        <begin position="126"/>
        <end position="148"/>
    </location>
</feature>
<dbReference type="EMBL" id="FOLL01000012">
    <property type="protein sequence ID" value="SFC47688.1"/>
    <property type="molecule type" value="Genomic_DNA"/>
</dbReference>
<dbReference type="InterPro" id="IPR036259">
    <property type="entry name" value="MFS_trans_sf"/>
</dbReference>
<dbReference type="InterPro" id="IPR011701">
    <property type="entry name" value="MFS"/>
</dbReference>
<dbReference type="PANTHER" id="PTHR23502:SF132">
    <property type="entry name" value="POLYAMINE TRANSPORTER 2-RELATED"/>
    <property type="match status" value="1"/>
</dbReference>
<evidence type="ECO:0000256" key="4">
    <source>
        <dbReference type="ARBA" id="ARBA00022475"/>
    </source>
</evidence>
<evidence type="ECO:0000256" key="6">
    <source>
        <dbReference type="ARBA" id="ARBA00022989"/>
    </source>
</evidence>
<dbReference type="Pfam" id="PF07690">
    <property type="entry name" value="MFS_1"/>
    <property type="match status" value="1"/>
</dbReference>
<dbReference type="Gene3D" id="1.20.1720.10">
    <property type="entry name" value="Multidrug resistance protein D"/>
    <property type="match status" value="1"/>
</dbReference>
<feature type="transmembrane region" description="Helical" evidence="8">
    <location>
        <begin position="244"/>
        <end position="264"/>
    </location>
</feature>
<feature type="transmembrane region" description="Helical" evidence="8">
    <location>
        <begin position="67"/>
        <end position="87"/>
    </location>
</feature>
<organism evidence="10 11">
    <name type="scientific">Parapedobacter composti</name>
    <dbReference type="NCBI Taxonomy" id="623281"/>
    <lineage>
        <taxon>Bacteria</taxon>
        <taxon>Pseudomonadati</taxon>
        <taxon>Bacteroidota</taxon>
        <taxon>Sphingobacteriia</taxon>
        <taxon>Sphingobacteriales</taxon>
        <taxon>Sphingobacteriaceae</taxon>
        <taxon>Parapedobacter</taxon>
    </lineage>
</organism>
<dbReference type="FunFam" id="1.20.1720.10:FF:000005">
    <property type="entry name" value="Bcr/CflA family efflux transporter"/>
    <property type="match status" value="1"/>
</dbReference>
<evidence type="ECO:0000256" key="3">
    <source>
        <dbReference type="ARBA" id="ARBA00022448"/>
    </source>
</evidence>
<dbReference type="InterPro" id="IPR020846">
    <property type="entry name" value="MFS_dom"/>
</dbReference>
<feature type="transmembrane region" description="Helical" evidence="8">
    <location>
        <begin position="40"/>
        <end position="60"/>
    </location>
</feature>
<dbReference type="SUPFAM" id="SSF103473">
    <property type="entry name" value="MFS general substrate transporter"/>
    <property type="match status" value="1"/>
</dbReference>
<protein>
    <submittedName>
        <fullName evidence="10">MFS transporter, DHA1 family, bicyclomycin/chloramphenicol resistance protein</fullName>
    </submittedName>
</protein>
<keyword evidence="3" id="KW-0813">Transport</keyword>
<dbReference type="GO" id="GO:0015385">
    <property type="term" value="F:sodium:proton antiporter activity"/>
    <property type="evidence" value="ECO:0007669"/>
    <property type="project" value="TreeGrafter"/>
</dbReference>
<dbReference type="PROSITE" id="PS50850">
    <property type="entry name" value="MFS"/>
    <property type="match status" value="1"/>
</dbReference>
<keyword evidence="11" id="KW-1185">Reference proteome</keyword>
<feature type="domain" description="Major facilitator superfamily (MFS) profile" evidence="9">
    <location>
        <begin position="2"/>
        <end position="387"/>
    </location>
</feature>
<keyword evidence="7 8" id="KW-0472">Membrane</keyword>
<reference evidence="10 11" key="1">
    <citation type="submission" date="2016-10" db="EMBL/GenBank/DDBJ databases">
        <authorList>
            <person name="de Groot N.N."/>
        </authorList>
    </citation>
    <scope>NUCLEOTIDE SEQUENCE [LARGE SCALE GENOMIC DNA]</scope>
    <source>
        <strain evidence="10 11">DSM 22900</strain>
    </source>
</reference>
<dbReference type="Proteomes" id="UP000199577">
    <property type="component" value="Unassembled WGS sequence"/>
</dbReference>
<dbReference type="AlphaFoldDB" id="A0A1I1JM75"/>
<evidence type="ECO:0000313" key="10">
    <source>
        <dbReference type="EMBL" id="SFC47688.1"/>
    </source>
</evidence>
<dbReference type="PANTHER" id="PTHR23502">
    <property type="entry name" value="MAJOR FACILITATOR SUPERFAMILY"/>
    <property type="match status" value="1"/>
</dbReference>
<evidence type="ECO:0000256" key="5">
    <source>
        <dbReference type="ARBA" id="ARBA00022692"/>
    </source>
</evidence>
<feature type="transmembrane region" description="Helical" evidence="8">
    <location>
        <begin position="362"/>
        <end position="381"/>
    </location>
</feature>
<feature type="transmembrane region" description="Helical" evidence="8">
    <location>
        <begin position="154"/>
        <end position="176"/>
    </location>
</feature>
<dbReference type="InterPro" id="IPR004812">
    <property type="entry name" value="Efflux_drug-R_Bcr/CmlA"/>
</dbReference>
<dbReference type="GO" id="GO:0005886">
    <property type="term" value="C:plasma membrane"/>
    <property type="evidence" value="ECO:0007669"/>
    <property type="project" value="UniProtKB-SubCell"/>
</dbReference>
<dbReference type="STRING" id="623281.SAMN05421747_11223"/>
<evidence type="ECO:0000256" key="8">
    <source>
        <dbReference type="SAM" id="Phobius"/>
    </source>
</evidence>
<keyword evidence="5 8" id="KW-0812">Transmembrane</keyword>
<dbReference type="CDD" id="cd17320">
    <property type="entry name" value="MFS_MdfA_MDR_like"/>
    <property type="match status" value="1"/>
</dbReference>
<evidence type="ECO:0000313" key="11">
    <source>
        <dbReference type="Proteomes" id="UP000199577"/>
    </source>
</evidence>
<dbReference type="GO" id="GO:1990961">
    <property type="term" value="P:xenobiotic detoxification by transmembrane export across the plasma membrane"/>
    <property type="evidence" value="ECO:0007669"/>
    <property type="project" value="InterPro"/>
</dbReference>
<feature type="transmembrane region" description="Helical" evidence="8">
    <location>
        <begin position="206"/>
        <end position="224"/>
    </location>
</feature>
<evidence type="ECO:0000259" key="9">
    <source>
        <dbReference type="PROSITE" id="PS50850"/>
    </source>
</evidence>
<name>A0A1I1JM75_9SPHI</name>
<keyword evidence="4" id="KW-1003">Cell membrane</keyword>
<dbReference type="GO" id="GO:0042910">
    <property type="term" value="F:xenobiotic transmembrane transporter activity"/>
    <property type="evidence" value="ECO:0007669"/>
    <property type="project" value="InterPro"/>
</dbReference>